<comment type="cofactor">
    <cofactor evidence="1">
        <name>Mg(2+)</name>
        <dbReference type="ChEBI" id="CHEBI:18420"/>
    </cofactor>
</comment>
<organism evidence="12 13">
    <name type="scientific">Abyssibacter profundi</name>
    <dbReference type="NCBI Taxonomy" id="2182787"/>
    <lineage>
        <taxon>Bacteria</taxon>
        <taxon>Pseudomonadati</taxon>
        <taxon>Pseudomonadota</taxon>
        <taxon>Gammaproteobacteria</taxon>
        <taxon>Chromatiales</taxon>
        <taxon>Oceanococcaceae</taxon>
        <taxon>Abyssibacter</taxon>
    </lineage>
</organism>
<proteinExistence type="inferred from homology"/>
<protein>
    <recommendedName>
        <fullName evidence="10">Probable GTP-binding protein EngB</fullName>
    </recommendedName>
</protein>
<evidence type="ECO:0000256" key="1">
    <source>
        <dbReference type="ARBA" id="ARBA00001946"/>
    </source>
</evidence>
<feature type="domain" description="EngB-type G" evidence="11">
    <location>
        <begin position="32"/>
        <end position="203"/>
    </location>
</feature>
<evidence type="ECO:0000256" key="3">
    <source>
        <dbReference type="ARBA" id="ARBA00022618"/>
    </source>
</evidence>
<dbReference type="NCBIfam" id="TIGR03598">
    <property type="entry name" value="GTPase_YsxC"/>
    <property type="match status" value="1"/>
</dbReference>
<comment type="similarity">
    <text evidence="2 10">Belongs to the TRAFAC class TrmE-Era-EngA-EngB-Septin-like GTPase superfamily. EngB GTPase family.</text>
</comment>
<dbReference type="InterPro" id="IPR027417">
    <property type="entry name" value="P-loop_NTPase"/>
</dbReference>
<evidence type="ECO:0000256" key="5">
    <source>
        <dbReference type="ARBA" id="ARBA00022741"/>
    </source>
</evidence>
<dbReference type="PROSITE" id="PS51706">
    <property type="entry name" value="G_ENGB"/>
    <property type="match status" value="1"/>
</dbReference>
<dbReference type="AlphaFoldDB" id="A0A363UKJ4"/>
<dbReference type="GO" id="GO:0000917">
    <property type="term" value="P:division septum assembly"/>
    <property type="evidence" value="ECO:0007669"/>
    <property type="project" value="UniProtKB-KW"/>
</dbReference>
<dbReference type="Gene3D" id="3.40.50.300">
    <property type="entry name" value="P-loop containing nucleotide triphosphate hydrolases"/>
    <property type="match status" value="1"/>
</dbReference>
<evidence type="ECO:0000313" key="12">
    <source>
        <dbReference type="EMBL" id="PWN55940.1"/>
    </source>
</evidence>
<dbReference type="GO" id="GO:0046872">
    <property type="term" value="F:metal ion binding"/>
    <property type="evidence" value="ECO:0007669"/>
    <property type="project" value="UniProtKB-KW"/>
</dbReference>
<dbReference type="HAMAP" id="MF_00321">
    <property type="entry name" value="GTPase_EngB"/>
    <property type="match status" value="1"/>
</dbReference>
<dbReference type="InterPro" id="IPR006073">
    <property type="entry name" value="GTP-bd"/>
</dbReference>
<keyword evidence="7 10" id="KW-0342">GTP-binding</keyword>
<comment type="caution">
    <text evidence="12">The sequence shown here is derived from an EMBL/GenBank/DDBJ whole genome shotgun (WGS) entry which is preliminary data.</text>
</comment>
<dbReference type="PANTHER" id="PTHR11649:SF13">
    <property type="entry name" value="ENGB-TYPE G DOMAIN-CONTAINING PROTEIN"/>
    <property type="match status" value="1"/>
</dbReference>
<dbReference type="RefSeq" id="WP_109720155.1">
    <property type="nucleotide sequence ID" value="NZ_QEQK01000007.1"/>
</dbReference>
<keyword evidence="5 10" id="KW-0547">Nucleotide-binding</keyword>
<name>A0A363UKJ4_9GAMM</name>
<evidence type="ECO:0000256" key="4">
    <source>
        <dbReference type="ARBA" id="ARBA00022723"/>
    </source>
</evidence>
<evidence type="ECO:0000256" key="6">
    <source>
        <dbReference type="ARBA" id="ARBA00022842"/>
    </source>
</evidence>
<keyword evidence="9 10" id="KW-0131">Cell cycle</keyword>
<keyword evidence="13" id="KW-1185">Reference proteome</keyword>
<dbReference type="InterPro" id="IPR019987">
    <property type="entry name" value="GTP-bd_ribosome_bio_YsxC"/>
</dbReference>
<evidence type="ECO:0000256" key="10">
    <source>
        <dbReference type="HAMAP-Rule" id="MF_00321"/>
    </source>
</evidence>
<dbReference type="Pfam" id="PF01926">
    <property type="entry name" value="MMR_HSR1"/>
    <property type="match status" value="1"/>
</dbReference>
<keyword evidence="8 10" id="KW-0717">Septation</keyword>
<dbReference type="CDD" id="cd01876">
    <property type="entry name" value="YihA_EngB"/>
    <property type="match status" value="1"/>
</dbReference>
<evidence type="ECO:0000256" key="8">
    <source>
        <dbReference type="ARBA" id="ARBA00023210"/>
    </source>
</evidence>
<evidence type="ECO:0000259" key="11">
    <source>
        <dbReference type="PROSITE" id="PS51706"/>
    </source>
</evidence>
<accession>A0A363UKJ4</accession>
<evidence type="ECO:0000256" key="9">
    <source>
        <dbReference type="ARBA" id="ARBA00023306"/>
    </source>
</evidence>
<dbReference type="Proteomes" id="UP000251800">
    <property type="component" value="Unassembled WGS sequence"/>
</dbReference>
<dbReference type="FunFam" id="3.40.50.300:FF:000098">
    <property type="entry name" value="Probable GTP-binding protein EngB"/>
    <property type="match status" value="1"/>
</dbReference>
<reference evidence="12 13" key="1">
    <citation type="submission" date="2018-05" db="EMBL/GenBank/DDBJ databases">
        <title>Abyssibacter profundi OUC007T gen. nov., sp. nov, a marine bacterium isolated from seawater of the Mariana Trench.</title>
        <authorList>
            <person name="Zhou S."/>
        </authorList>
    </citation>
    <scope>NUCLEOTIDE SEQUENCE [LARGE SCALE GENOMIC DNA]</scope>
    <source>
        <strain evidence="12 13">OUC007</strain>
    </source>
</reference>
<sequence>MNDDRTAFAQRLLASAQFECSAAALRQTPPPDRPEVAFAGRSNAGKSSVINRLTRQKSLARTSKTPGRTQLLNFFTLRDEARLVDLPGYGFAKAPPSLRRDWHRMIEGYLQGRDSLVGLVIIMDARRPLTETDIQMLQWCAARPLPCIILLNKADKLSKGAAGAAKQQVIRAIEGAATVELVSARTGTGLDAAQRAVIDLLLPQSV</sequence>
<keyword evidence="6" id="KW-0460">Magnesium</keyword>
<dbReference type="GO" id="GO:0005525">
    <property type="term" value="F:GTP binding"/>
    <property type="evidence" value="ECO:0007669"/>
    <property type="project" value="UniProtKB-UniRule"/>
</dbReference>
<comment type="function">
    <text evidence="10">Necessary for normal cell division and for the maintenance of normal septation.</text>
</comment>
<dbReference type="InterPro" id="IPR030393">
    <property type="entry name" value="G_ENGB_dom"/>
</dbReference>
<dbReference type="SUPFAM" id="SSF52540">
    <property type="entry name" value="P-loop containing nucleoside triphosphate hydrolases"/>
    <property type="match status" value="1"/>
</dbReference>
<evidence type="ECO:0000313" key="13">
    <source>
        <dbReference type="Proteomes" id="UP000251800"/>
    </source>
</evidence>
<dbReference type="PANTHER" id="PTHR11649">
    <property type="entry name" value="MSS1/TRME-RELATED GTP-BINDING PROTEIN"/>
    <property type="match status" value="1"/>
</dbReference>
<dbReference type="OrthoDB" id="9804921at2"/>
<evidence type="ECO:0000256" key="7">
    <source>
        <dbReference type="ARBA" id="ARBA00023134"/>
    </source>
</evidence>
<keyword evidence="4" id="KW-0479">Metal-binding</keyword>
<gene>
    <name evidence="10" type="primary">engB</name>
    <name evidence="12" type="ORF">DEH80_08925</name>
</gene>
<dbReference type="EMBL" id="QEQK01000007">
    <property type="protein sequence ID" value="PWN55940.1"/>
    <property type="molecule type" value="Genomic_DNA"/>
</dbReference>
<evidence type="ECO:0000256" key="2">
    <source>
        <dbReference type="ARBA" id="ARBA00009638"/>
    </source>
</evidence>
<keyword evidence="3 10" id="KW-0132">Cell division</keyword>
<dbReference type="GO" id="GO:0005829">
    <property type="term" value="C:cytosol"/>
    <property type="evidence" value="ECO:0007669"/>
    <property type="project" value="TreeGrafter"/>
</dbReference>